<gene>
    <name evidence="1" type="ORF">SAMN05444006_11453</name>
</gene>
<accession>A0A1H3AYV5</accession>
<reference evidence="1 2" key="1">
    <citation type="submission" date="2016-10" db="EMBL/GenBank/DDBJ databases">
        <authorList>
            <person name="Varghese N."/>
            <person name="Submissions S."/>
        </authorList>
    </citation>
    <scope>NUCLEOTIDE SEQUENCE [LARGE SCALE GENOMIC DNA]</scope>
    <source>
        <strain evidence="1 2">DSM 24802</strain>
    </source>
</reference>
<organism evidence="1 2">
    <name type="scientific">Allgaiera indica</name>
    <dbReference type="NCBI Taxonomy" id="765699"/>
    <lineage>
        <taxon>Bacteria</taxon>
        <taxon>Pseudomonadati</taxon>
        <taxon>Pseudomonadota</taxon>
        <taxon>Alphaproteobacteria</taxon>
        <taxon>Rhodobacterales</taxon>
        <taxon>Paracoccaceae</taxon>
        <taxon>Allgaiera</taxon>
    </lineage>
</organism>
<evidence type="ECO:0000313" key="2">
    <source>
        <dbReference type="Proteomes" id="UP000199541"/>
    </source>
</evidence>
<proteinExistence type="predicted"/>
<dbReference type="EMBL" id="FNOB01000014">
    <property type="protein sequence ID" value="SDX34902.1"/>
    <property type="molecule type" value="Genomic_DNA"/>
</dbReference>
<dbReference type="Proteomes" id="UP000199541">
    <property type="component" value="Unassembled WGS sequence"/>
</dbReference>
<keyword evidence="2" id="KW-1185">Reference proteome</keyword>
<evidence type="ECO:0000313" key="1">
    <source>
        <dbReference type="EMBL" id="SDX34902.1"/>
    </source>
</evidence>
<comment type="caution">
    <text evidence="1">The sequence shown here is derived from an EMBL/GenBank/DDBJ whole genome shotgun (WGS) entry which is preliminary data.</text>
</comment>
<protein>
    <submittedName>
        <fullName evidence="1">Uncharacterized protein</fullName>
    </submittedName>
</protein>
<name>A0A1H3AYV5_9RHOB</name>
<sequence>MRSMHEGRHFLVVVAFSLLATALIAFPRGPASA</sequence>